<evidence type="ECO:0000256" key="5">
    <source>
        <dbReference type="ARBA" id="ARBA00022679"/>
    </source>
</evidence>
<dbReference type="InterPro" id="IPR002891">
    <property type="entry name" value="APS"/>
</dbReference>
<keyword evidence="5" id="KW-0808">Transferase</keyword>
<feature type="domain" description="Thioesterase" evidence="14">
    <location>
        <begin position="152"/>
        <end position="219"/>
    </location>
</feature>
<dbReference type="CDD" id="cd02027">
    <property type="entry name" value="APSK"/>
    <property type="match status" value="1"/>
</dbReference>
<keyword evidence="8" id="KW-0067">ATP-binding</keyword>
<evidence type="ECO:0000259" key="14">
    <source>
        <dbReference type="Pfam" id="PF03061"/>
    </source>
</evidence>
<evidence type="ECO:0000256" key="7">
    <source>
        <dbReference type="ARBA" id="ARBA00022777"/>
    </source>
</evidence>
<evidence type="ECO:0000256" key="12">
    <source>
        <dbReference type="SAM" id="Phobius"/>
    </source>
</evidence>
<dbReference type="EC" id="2.7.1.25" evidence="3"/>
<feature type="transmembrane region" description="Helical" evidence="12">
    <location>
        <begin position="21"/>
        <end position="42"/>
    </location>
</feature>
<keyword evidence="12" id="KW-0812">Transmembrane</keyword>
<keyword evidence="12" id="KW-0472">Membrane</keyword>
<dbReference type="SUPFAM" id="SSF54637">
    <property type="entry name" value="Thioesterase/thiol ester dehydrase-isomerase"/>
    <property type="match status" value="1"/>
</dbReference>
<dbReference type="GO" id="GO:0005524">
    <property type="term" value="F:ATP binding"/>
    <property type="evidence" value="ECO:0007669"/>
    <property type="project" value="UniProtKB-KW"/>
</dbReference>
<name>A0AAE8N3A9_9PEZI</name>
<comment type="caution">
    <text evidence="15">The sequence shown here is derived from an EMBL/GenBank/DDBJ whole genome shotgun (WGS) entry which is preliminary data.</text>
</comment>
<evidence type="ECO:0000256" key="1">
    <source>
        <dbReference type="ARBA" id="ARBA00004806"/>
    </source>
</evidence>
<evidence type="ECO:0000256" key="2">
    <source>
        <dbReference type="ARBA" id="ARBA00007008"/>
    </source>
</evidence>
<keyword evidence="9" id="KW-0198">Cysteine biosynthesis</keyword>
<dbReference type="InterPro" id="IPR006683">
    <property type="entry name" value="Thioestr_dom"/>
</dbReference>
<dbReference type="GO" id="GO:0004020">
    <property type="term" value="F:adenylylsulfate kinase activity"/>
    <property type="evidence" value="ECO:0007669"/>
    <property type="project" value="UniProtKB-EC"/>
</dbReference>
<dbReference type="Proteomes" id="UP001187682">
    <property type="component" value="Unassembled WGS sequence"/>
</dbReference>
<feature type="domain" description="APS kinase" evidence="13">
    <location>
        <begin position="273"/>
        <end position="431"/>
    </location>
</feature>
<dbReference type="SUPFAM" id="SSF52540">
    <property type="entry name" value="P-loop containing nucleoside triphosphate hydrolases"/>
    <property type="match status" value="1"/>
</dbReference>
<evidence type="ECO:0000313" key="15">
    <source>
        <dbReference type="EMBL" id="SPO04208.1"/>
    </source>
</evidence>
<keyword evidence="12" id="KW-1133">Transmembrane helix</keyword>
<evidence type="ECO:0000256" key="11">
    <source>
        <dbReference type="ARBA" id="ARBA00031464"/>
    </source>
</evidence>
<evidence type="ECO:0000256" key="4">
    <source>
        <dbReference type="ARBA" id="ARBA00018163"/>
    </source>
</evidence>
<comment type="similarity">
    <text evidence="2">Belongs to the APS kinase family.</text>
</comment>
<dbReference type="InterPro" id="IPR027417">
    <property type="entry name" value="P-loop_NTPase"/>
</dbReference>
<dbReference type="InterPro" id="IPR052061">
    <property type="entry name" value="PTE-AB_protein"/>
</dbReference>
<dbReference type="FunFam" id="3.40.50.300:FF:000212">
    <property type="entry name" value="Adenylyl-sulfate kinase"/>
    <property type="match status" value="1"/>
</dbReference>
<dbReference type="Pfam" id="PF01583">
    <property type="entry name" value="APS_kinase"/>
    <property type="match status" value="1"/>
</dbReference>
<keyword evidence="16" id="KW-1185">Reference proteome</keyword>
<keyword evidence="7" id="KW-0418">Kinase</keyword>
<keyword evidence="6" id="KW-0547">Nucleotide-binding</keyword>
<organism evidence="15 16">
    <name type="scientific">Cephalotrichum gorgonifer</name>
    <dbReference type="NCBI Taxonomy" id="2041049"/>
    <lineage>
        <taxon>Eukaryota</taxon>
        <taxon>Fungi</taxon>
        <taxon>Dikarya</taxon>
        <taxon>Ascomycota</taxon>
        <taxon>Pezizomycotina</taxon>
        <taxon>Sordariomycetes</taxon>
        <taxon>Hypocreomycetidae</taxon>
        <taxon>Microascales</taxon>
        <taxon>Microascaceae</taxon>
        <taxon>Cephalotrichum</taxon>
    </lineage>
</organism>
<sequence length="460" mass="50034">MATPSLRPNGDIPSGASRLRTALFLGAGGVAFAAAGFLTALYSTLPASLLGLEFLSDESSRHAFAPSDEEAKRIEEYIDSHPLAKRLRETPGLTESRPHLKMPEVIRRQSLTAGALADSRKIGVPPFAWRDGNGRKMVSIIYIGPDLCGHPGIVHGGLLATLLDEGFAGCCFAALPHKIGVTANLQIDYRSPAPAGQYYVLSAETTKVEGRKAWVEGRLQTLVPEGEKPTTVAEAKGLFISPRNAALMPKLNPNITWHPSLSRQERFTLRGQKGFTIWLTGLSASGKSTVATALEQHLLHLGLAAYRLDGDNVRFGLNKDLGFSEADRNENIRRIGEVAKLFADSATIAITSFISPYRKDRQVARELHDQVSPGSTDEGIPFVEVYVDVPIEVAEQRDPKGLYKKARAGEIKDFTGISAPYEEPLNAEIHIHTDKQSVEESVAQITQWLQEKGLITKVAA</sequence>
<dbReference type="InterPro" id="IPR059117">
    <property type="entry name" value="APS_kinase_dom"/>
</dbReference>
<evidence type="ECO:0000256" key="8">
    <source>
        <dbReference type="ARBA" id="ARBA00022840"/>
    </source>
</evidence>
<dbReference type="HAMAP" id="MF_00065">
    <property type="entry name" value="Adenylyl_sulf_kinase"/>
    <property type="match status" value="1"/>
</dbReference>
<proteinExistence type="inferred from homology"/>
<dbReference type="InterPro" id="IPR029069">
    <property type="entry name" value="HotDog_dom_sf"/>
</dbReference>
<evidence type="ECO:0000256" key="3">
    <source>
        <dbReference type="ARBA" id="ARBA00012121"/>
    </source>
</evidence>
<dbReference type="PANTHER" id="PTHR47260:SF7">
    <property type="entry name" value="THIOESTERASE FAMILY PROTEIN (AFU_ORTHOLOGUE AFUA_1G10800)"/>
    <property type="match status" value="1"/>
</dbReference>
<evidence type="ECO:0000313" key="16">
    <source>
        <dbReference type="Proteomes" id="UP001187682"/>
    </source>
</evidence>
<gene>
    <name evidence="15" type="ORF">DNG_06891</name>
</gene>
<dbReference type="Gene3D" id="3.40.50.300">
    <property type="entry name" value="P-loop containing nucleotide triphosphate hydrolases"/>
    <property type="match status" value="1"/>
</dbReference>
<dbReference type="GO" id="GO:0000103">
    <property type="term" value="P:sulfate assimilation"/>
    <property type="evidence" value="ECO:0007669"/>
    <property type="project" value="InterPro"/>
</dbReference>
<dbReference type="Gene3D" id="3.10.129.10">
    <property type="entry name" value="Hotdog Thioesterase"/>
    <property type="match status" value="1"/>
</dbReference>
<comment type="pathway">
    <text evidence="1">Sulfur metabolism; hydrogen sulfide biosynthesis; sulfite from sulfate: step 2/3.</text>
</comment>
<dbReference type="NCBIfam" id="TIGR00455">
    <property type="entry name" value="apsK"/>
    <property type="match status" value="1"/>
</dbReference>
<dbReference type="NCBIfam" id="NF003013">
    <property type="entry name" value="PRK03846.1"/>
    <property type="match status" value="1"/>
</dbReference>
<dbReference type="GO" id="GO:0019344">
    <property type="term" value="P:cysteine biosynthetic process"/>
    <property type="evidence" value="ECO:0007669"/>
    <property type="project" value="UniProtKB-KW"/>
</dbReference>
<keyword evidence="9" id="KW-0028">Amino-acid biosynthesis</keyword>
<evidence type="ECO:0000256" key="6">
    <source>
        <dbReference type="ARBA" id="ARBA00022741"/>
    </source>
</evidence>
<dbReference type="AlphaFoldDB" id="A0AAE8N3A9"/>
<evidence type="ECO:0000256" key="10">
    <source>
        <dbReference type="ARBA" id="ARBA00029724"/>
    </source>
</evidence>
<dbReference type="Pfam" id="PF03061">
    <property type="entry name" value="4HBT"/>
    <property type="match status" value="1"/>
</dbReference>
<dbReference type="PANTHER" id="PTHR47260">
    <property type="entry name" value="UPF0644 PROTEIN PB2B4.06"/>
    <property type="match status" value="1"/>
</dbReference>
<dbReference type="EMBL" id="ONZQ02000010">
    <property type="protein sequence ID" value="SPO04208.1"/>
    <property type="molecule type" value="Genomic_DNA"/>
</dbReference>
<evidence type="ECO:0000259" key="13">
    <source>
        <dbReference type="Pfam" id="PF01583"/>
    </source>
</evidence>
<dbReference type="CDD" id="cd03443">
    <property type="entry name" value="PaaI_thioesterase"/>
    <property type="match status" value="1"/>
</dbReference>
<accession>A0AAE8N3A9</accession>
<evidence type="ECO:0000256" key="9">
    <source>
        <dbReference type="ARBA" id="ARBA00023192"/>
    </source>
</evidence>
<reference evidence="15" key="1">
    <citation type="submission" date="2018-03" db="EMBL/GenBank/DDBJ databases">
        <authorList>
            <person name="Guldener U."/>
        </authorList>
    </citation>
    <scope>NUCLEOTIDE SEQUENCE</scope>
</reference>
<protein>
    <recommendedName>
        <fullName evidence="4">Adenylyl-sulfate kinase</fullName>
        <ecNumber evidence="3">2.7.1.25</ecNumber>
    </recommendedName>
    <alternativeName>
        <fullName evidence="11">ATP adenosine-5'-phosphosulfate 3'-phosphotransferase</fullName>
    </alternativeName>
    <alternativeName>
        <fullName evidence="10">Adenosine-5'-phosphosulfate kinase</fullName>
    </alternativeName>
</protein>